<name>A0A0R2CJI1_9LACO</name>
<comment type="caution">
    <text evidence="3">The sequence shown here is derived from an EMBL/GenBank/DDBJ whole genome shotgun (WGS) entry which is preliminary data.</text>
</comment>
<dbReference type="PATRIC" id="fig|1423745.4.peg.671"/>
<organism evidence="3 4">
    <name type="scientific">Fructilactobacillus florum DSM 22689 = JCM 16035</name>
    <dbReference type="NCBI Taxonomy" id="1423745"/>
    <lineage>
        <taxon>Bacteria</taxon>
        <taxon>Bacillati</taxon>
        <taxon>Bacillota</taxon>
        <taxon>Bacilli</taxon>
        <taxon>Lactobacillales</taxon>
        <taxon>Lactobacillaceae</taxon>
        <taxon>Fructilactobacillus</taxon>
    </lineage>
</organism>
<evidence type="ECO:0000256" key="1">
    <source>
        <dbReference type="SAM" id="MobiDB-lite"/>
    </source>
</evidence>
<protein>
    <recommendedName>
        <fullName evidence="5">DUF3042 domain-containing protein</fullName>
    </recommendedName>
</protein>
<evidence type="ECO:0000313" key="3">
    <source>
        <dbReference type="EMBL" id="KRM91807.1"/>
    </source>
</evidence>
<feature type="region of interest" description="Disordered" evidence="1">
    <location>
        <begin position="42"/>
        <end position="66"/>
    </location>
</feature>
<evidence type="ECO:0008006" key="5">
    <source>
        <dbReference type="Google" id="ProtNLM"/>
    </source>
</evidence>
<dbReference type="InterPro" id="IPR021402">
    <property type="entry name" value="DUF3042"/>
</dbReference>
<dbReference type="Proteomes" id="UP000051586">
    <property type="component" value="Unassembled WGS sequence"/>
</dbReference>
<keyword evidence="2" id="KW-1133">Transmembrane helix</keyword>
<reference evidence="3 4" key="1">
    <citation type="journal article" date="2015" name="Genome Announc.">
        <title>Expanding the biotechnology potential of lactobacilli through comparative genomics of 213 strains and associated genera.</title>
        <authorList>
            <person name="Sun Z."/>
            <person name="Harris H.M."/>
            <person name="McCann A."/>
            <person name="Guo C."/>
            <person name="Argimon S."/>
            <person name="Zhang W."/>
            <person name="Yang X."/>
            <person name="Jeffery I.B."/>
            <person name="Cooney J.C."/>
            <person name="Kagawa T.F."/>
            <person name="Liu W."/>
            <person name="Song Y."/>
            <person name="Salvetti E."/>
            <person name="Wrobel A."/>
            <person name="Rasinkangas P."/>
            <person name="Parkhill J."/>
            <person name="Rea M.C."/>
            <person name="O'Sullivan O."/>
            <person name="Ritari J."/>
            <person name="Douillard F.P."/>
            <person name="Paul Ross R."/>
            <person name="Yang R."/>
            <person name="Briner A.E."/>
            <person name="Felis G.E."/>
            <person name="de Vos W.M."/>
            <person name="Barrangou R."/>
            <person name="Klaenhammer T.R."/>
            <person name="Caufield P.W."/>
            <person name="Cui Y."/>
            <person name="Zhang H."/>
            <person name="O'Toole P.W."/>
        </authorList>
    </citation>
    <scope>NUCLEOTIDE SEQUENCE [LARGE SCALE GENOMIC DNA]</scope>
    <source>
        <strain evidence="3 4">DSM 22689</strain>
    </source>
</reference>
<dbReference type="EMBL" id="AYZI01000003">
    <property type="protein sequence ID" value="KRM91807.1"/>
    <property type="molecule type" value="Genomic_DNA"/>
</dbReference>
<dbReference type="AlphaFoldDB" id="A0A0R2CJI1"/>
<keyword evidence="2" id="KW-0812">Transmembrane</keyword>
<sequence>MNPEGGIIMNKFGKGFAAGVATVVGLTAGALFSFKKRVVKPIEEQSQKEEENRKKVQRKAGSSHLG</sequence>
<dbReference type="Pfam" id="PF11240">
    <property type="entry name" value="DUF3042"/>
    <property type="match status" value="1"/>
</dbReference>
<gene>
    <name evidence="3" type="ORF">FC87_GL000632</name>
</gene>
<evidence type="ECO:0000256" key="2">
    <source>
        <dbReference type="SAM" id="Phobius"/>
    </source>
</evidence>
<evidence type="ECO:0000313" key="4">
    <source>
        <dbReference type="Proteomes" id="UP000051586"/>
    </source>
</evidence>
<accession>A0A0R2CJI1</accession>
<proteinExistence type="predicted"/>
<feature type="compositionally biased region" description="Basic and acidic residues" evidence="1">
    <location>
        <begin position="42"/>
        <end position="54"/>
    </location>
</feature>
<keyword evidence="2" id="KW-0472">Membrane</keyword>
<feature type="transmembrane region" description="Helical" evidence="2">
    <location>
        <begin position="12"/>
        <end position="34"/>
    </location>
</feature>